<dbReference type="Gene3D" id="3.30.2020.10">
    <property type="entry name" value="NE0471-like N-terminal domain"/>
    <property type="match status" value="1"/>
</dbReference>
<sequence>MSKITGLLPQEGYRLEVRLDNGSSVILNLESRIHTVRFGLLEDKALFQRAVTDGSYIRWDNKVEISVNELFQLAQK</sequence>
<comment type="caution">
    <text evidence="1">The sequence shown here is derived from an EMBL/GenBank/DDBJ whole genome shotgun (WGS) entry which is preliminary data.</text>
</comment>
<dbReference type="AlphaFoldDB" id="A0A644YFG3"/>
<reference evidence="1" key="1">
    <citation type="submission" date="2019-08" db="EMBL/GenBank/DDBJ databases">
        <authorList>
            <person name="Kucharzyk K."/>
            <person name="Murdoch R.W."/>
            <person name="Higgins S."/>
            <person name="Loffler F."/>
        </authorList>
    </citation>
    <scope>NUCLEOTIDE SEQUENCE</scope>
</reference>
<name>A0A644YFG3_9ZZZZ</name>
<accession>A0A644YFG3</accession>
<proteinExistence type="predicted"/>
<evidence type="ECO:0008006" key="2">
    <source>
        <dbReference type="Google" id="ProtNLM"/>
    </source>
</evidence>
<evidence type="ECO:0000313" key="1">
    <source>
        <dbReference type="EMBL" id="MPM25263.1"/>
    </source>
</evidence>
<protein>
    <recommendedName>
        <fullName evidence="2">DUF2442 domain-containing protein</fullName>
    </recommendedName>
</protein>
<dbReference type="InterPro" id="IPR036782">
    <property type="entry name" value="NE0471-like_N"/>
</dbReference>
<dbReference type="EMBL" id="VSSQ01004455">
    <property type="protein sequence ID" value="MPM25263.1"/>
    <property type="molecule type" value="Genomic_DNA"/>
</dbReference>
<dbReference type="SUPFAM" id="SSF143880">
    <property type="entry name" value="NE0471 N-terminal domain-like"/>
    <property type="match status" value="1"/>
</dbReference>
<organism evidence="1">
    <name type="scientific">bioreactor metagenome</name>
    <dbReference type="NCBI Taxonomy" id="1076179"/>
    <lineage>
        <taxon>unclassified sequences</taxon>
        <taxon>metagenomes</taxon>
        <taxon>ecological metagenomes</taxon>
    </lineage>
</organism>
<gene>
    <name evidence="1" type="ORF">SDC9_71753</name>
</gene>